<proteinExistence type="inferred from homology"/>
<dbReference type="PANTHER" id="PTHR48228">
    <property type="entry name" value="SUCCINYL-COA--D-CITRAMALATE COA-TRANSFERASE"/>
    <property type="match status" value="1"/>
</dbReference>
<evidence type="ECO:0000256" key="2">
    <source>
        <dbReference type="SAM" id="MobiDB-lite"/>
    </source>
</evidence>
<evidence type="ECO:0000256" key="1">
    <source>
        <dbReference type="ARBA" id="ARBA00008383"/>
    </source>
</evidence>
<dbReference type="InterPro" id="IPR023606">
    <property type="entry name" value="CoA-Trfase_III_dom_1_sf"/>
</dbReference>
<dbReference type="SUPFAM" id="SSF89796">
    <property type="entry name" value="CoA-transferase family III (CaiB/BaiF)"/>
    <property type="match status" value="2"/>
</dbReference>
<gene>
    <name evidence="3" type="ORF">BD311DRAFT_727672</name>
</gene>
<protein>
    <submittedName>
        <fullName evidence="3">CoA-transferase family III</fullName>
    </submittedName>
</protein>
<dbReference type="InterPro" id="IPR050509">
    <property type="entry name" value="CoA-transferase_III"/>
</dbReference>
<organism evidence="3">
    <name type="scientific">Dichomitus squalens</name>
    <dbReference type="NCBI Taxonomy" id="114155"/>
    <lineage>
        <taxon>Eukaryota</taxon>
        <taxon>Fungi</taxon>
        <taxon>Dikarya</taxon>
        <taxon>Basidiomycota</taxon>
        <taxon>Agaricomycotina</taxon>
        <taxon>Agaricomycetes</taxon>
        <taxon>Polyporales</taxon>
        <taxon>Polyporaceae</taxon>
        <taxon>Dichomitus</taxon>
    </lineage>
</organism>
<comment type="similarity">
    <text evidence="1">Belongs to the CoA-transferase III family.</text>
</comment>
<dbReference type="Proteomes" id="UP000292957">
    <property type="component" value="Unassembled WGS sequence"/>
</dbReference>
<reference evidence="3" key="1">
    <citation type="submission" date="2019-01" db="EMBL/GenBank/DDBJ databases">
        <title>Draft genome sequences of three monokaryotic isolates of the white-rot basidiomycete fungus Dichomitus squalens.</title>
        <authorList>
            <consortium name="DOE Joint Genome Institute"/>
            <person name="Lopez S.C."/>
            <person name="Andreopoulos B."/>
            <person name="Pangilinan J."/>
            <person name="Lipzen A."/>
            <person name="Riley R."/>
            <person name="Ahrendt S."/>
            <person name="Ng V."/>
            <person name="Barry K."/>
            <person name="Daum C."/>
            <person name="Grigoriev I.V."/>
            <person name="Hilden K.S."/>
            <person name="Makela M.R."/>
            <person name="de Vries R.P."/>
        </authorList>
    </citation>
    <scope>NUCLEOTIDE SEQUENCE [LARGE SCALE GENOMIC DNA]</scope>
    <source>
        <strain evidence="3">OM18370.1</strain>
    </source>
</reference>
<dbReference type="PANTHER" id="PTHR48228:SF4">
    <property type="entry name" value="BLR3030 PROTEIN"/>
    <property type="match status" value="1"/>
</dbReference>
<dbReference type="Gene3D" id="3.30.1540.10">
    <property type="entry name" value="formyl-coa transferase, domain 3"/>
    <property type="match status" value="1"/>
</dbReference>
<dbReference type="InterPro" id="IPR003673">
    <property type="entry name" value="CoA-Trfase_fam_III"/>
</dbReference>
<feature type="compositionally biased region" description="Basic and acidic residues" evidence="2">
    <location>
        <begin position="459"/>
        <end position="468"/>
    </location>
</feature>
<dbReference type="GO" id="GO:0016740">
    <property type="term" value="F:transferase activity"/>
    <property type="evidence" value="ECO:0007669"/>
    <property type="project" value="UniProtKB-KW"/>
</dbReference>
<sequence length="507" mass="55230">MNAARAPAEALWRSLRLPAEAVSRLELTPHPDPAVDSTFKLATAAQTSIGLAGLAAAHFHQLRTGAEQVVSVDARHAVIEFKSEVYYEIEGQPKKTSSIFDGLAGVYRTKDNNYVRIHTNFPHHKQGILDILQCAPTRESVQEALLGWNSVDFETEASSRKMCATALRSFEQWDAHPHAKALTDTPPVMLLKVGDAPKREVRGSPTRPLEGIRVLELTRVLAGPVAGRTLAAHGADVLWITSPNLPALPMLDVDTSRGKRTTQLDLNDPAGREKFASLVKDTDVFLQSYRPGGLAAKGFGVGEVAKARPGIVYASLTAYGWEGPWKDRRGFDSLVQTATGYNVAEAEAYAAYTGNDGLRPLRPKALPMQALDHAAGYMLAFGIQAALCRTITASLPIQQWILKAYEGGSWEVRVSLAAVGQWVRSLGCLDPAAAFRDGRPLPTPSQKDQEVAKYSAQVRETRTSRNDGEQKVMRALKHAAVLSETPVVEGEAPMHLDAHSPEWLTRE</sequence>
<dbReference type="EMBL" id="ML143460">
    <property type="protein sequence ID" value="TBU25503.1"/>
    <property type="molecule type" value="Genomic_DNA"/>
</dbReference>
<dbReference type="OrthoDB" id="2308815at2759"/>
<dbReference type="InterPro" id="IPR044855">
    <property type="entry name" value="CoA-Trfase_III_dom3_sf"/>
</dbReference>
<name>A0A4V6MVV0_9APHY</name>
<keyword evidence="3" id="KW-0808">Transferase</keyword>
<dbReference type="Pfam" id="PF02515">
    <property type="entry name" value="CoA_transf_3"/>
    <property type="match status" value="1"/>
</dbReference>
<evidence type="ECO:0000313" key="3">
    <source>
        <dbReference type="EMBL" id="TBU25503.1"/>
    </source>
</evidence>
<accession>A0A4V6MVV0</accession>
<feature type="region of interest" description="Disordered" evidence="2">
    <location>
        <begin position="438"/>
        <end position="468"/>
    </location>
</feature>
<dbReference type="AlphaFoldDB" id="A0A4V6MVV0"/>
<dbReference type="Gene3D" id="3.40.50.10540">
    <property type="entry name" value="Crotonobetainyl-coa:carnitine coa-transferase, domain 1"/>
    <property type="match status" value="2"/>
</dbReference>